<reference evidence="2" key="1">
    <citation type="submission" date="2022-11" db="EMBL/GenBank/DDBJ databases">
        <title>Genomic repertoires linked with pathogenic potency of arthritogenic Prevotella copri isolated from the gut of rheumatoid arthritis patients.</title>
        <authorList>
            <person name="Nii T."/>
            <person name="Maeda Y."/>
            <person name="Motooka D."/>
            <person name="Naito M."/>
            <person name="Matsumoto Y."/>
            <person name="Ogawa T."/>
            <person name="Oguro-Igashira E."/>
            <person name="Kishikawa T."/>
            <person name="Yamashita M."/>
            <person name="Koizumi S."/>
            <person name="Kurakawa T."/>
            <person name="Okumura R."/>
            <person name="Kayama H."/>
            <person name="Murakami M."/>
            <person name="Sakaguchi T."/>
            <person name="Das B."/>
            <person name="Nakamura S."/>
            <person name="Okada Y."/>
            <person name="Kumanogoh A."/>
            <person name="Takeda K."/>
        </authorList>
    </citation>
    <scope>NUCLEOTIDE SEQUENCE</scope>
    <source>
        <strain evidence="2">F3-75</strain>
    </source>
</reference>
<feature type="compositionally biased region" description="Basic and acidic residues" evidence="1">
    <location>
        <begin position="1"/>
        <end position="13"/>
    </location>
</feature>
<accession>A0AAP3F9R3</accession>
<evidence type="ECO:0000313" key="3">
    <source>
        <dbReference type="Proteomes" id="UP001209344"/>
    </source>
</evidence>
<dbReference type="Proteomes" id="UP001209344">
    <property type="component" value="Unassembled WGS sequence"/>
</dbReference>
<dbReference type="EMBL" id="JAPDVK010000002">
    <property type="protein sequence ID" value="MCW4128019.1"/>
    <property type="molecule type" value="Genomic_DNA"/>
</dbReference>
<organism evidence="2 3">
    <name type="scientific">Segatella copri</name>
    <dbReference type="NCBI Taxonomy" id="165179"/>
    <lineage>
        <taxon>Bacteria</taxon>
        <taxon>Pseudomonadati</taxon>
        <taxon>Bacteroidota</taxon>
        <taxon>Bacteroidia</taxon>
        <taxon>Bacteroidales</taxon>
        <taxon>Prevotellaceae</taxon>
        <taxon>Segatella</taxon>
    </lineage>
</organism>
<name>A0AAP3F9R3_9BACT</name>
<evidence type="ECO:0000256" key="1">
    <source>
        <dbReference type="SAM" id="MobiDB-lite"/>
    </source>
</evidence>
<proteinExistence type="predicted"/>
<dbReference type="RefSeq" id="WP_264965897.1">
    <property type="nucleotide sequence ID" value="NZ_JAPDVK010000002.1"/>
</dbReference>
<sequence>MAKENNIKNESVDGKTQNNKSFKYSDALENCDEAIEKYMSEPNGVYFRLVHNPLHPNDDIPQPLQQWGGLTSGQATLPTKVQKGSSVDDQWEQVRNYSPSYNVSDEKLASFFLSMLDRRKNDKQKQRLLDKKGDTIIAVRLTPNDGLIQESPDDNPDGHLVFQPFEGFNIEEHIDDTFKPRKLIDYRHEDEKK</sequence>
<evidence type="ECO:0000313" key="2">
    <source>
        <dbReference type="EMBL" id="MCW4128019.1"/>
    </source>
</evidence>
<feature type="region of interest" description="Disordered" evidence="1">
    <location>
        <begin position="1"/>
        <end position="23"/>
    </location>
</feature>
<dbReference type="AlphaFoldDB" id="A0AAP3F9R3"/>
<protein>
    <submittedName>
        <fullName evidence="2">Uncharacterized protein</fullName>
    </submittedName>
</protein>
<gene>
    <name evidence="2" type="ORF">ONT16_07085</name>
</gene>
<comment type="caution">
    <text evidence="2">The sequence shown here is derived from an EMBL/GenBank/DDBJ whole genome shotgun (WGS) entry which is preliminary data.</text>
</comment>